<dbReference type="SUPFAM" id="SSF82771">
    <property type="entry name" value="GIY-YIG endonuclease"/>
    <property type="match status" value="1"/>
</dbReference>
<evidence type="ECO:0000259" key="2">
    <source>
        <dbReference type="PROSITE" id="PS50164"/>
    </source>
</evidence>
<reference evidence="4" key="1">
    <citation type="submission" date="2016-10" db="EMBL/GenBank/DDBJ databases">
        <authorList>
            <person name="Varghese N."/>
            <person name="Submissions S."/>
        </authorList>
    </citation>
    <scope>NUCLEOTIDE SEQUENCE [LARGE SCALE GENOMIC DNA]</scope>
    <source>
        <strain evidence="4">DSM 17465</strain>
    </source>
</reference>
<gene>
    <name evidence="3" type="ORF">SAMN05444141_10610</name>
</gene>
<evidence type="ECO:0000313" key="4">
    <source>
        <dbReference type="Proteomes" id="UP000183371"/>
    </source>
</evidence>
<protein>
    <submittedName>
        <fullName evidence="3">Putative endonuclease</fullName>
    </submittedName>
</protein>
<dbReference type="CDD" id="cd10448">
    <property type="entry name" value="GIY-YIG_unchar_3"/>
    <property type="match status" value="1"/>
</dbReference>
<accession>A0A1I7CIS8</accession>
<proteinExistence type="inferred from homology"/>
<dbReference type="RefSeq" id="WP_054784663.1">
    <property type="nucleotide sequence ID" value="NZ_FPBD01000006.1"/>
</dbReference>
<dbReference type="InterPro" id="IPR035901">
    <property type="entry name" value="GIY-YIG_endonuc_sf"/>
</dbReference>
<sequence>MPYYVYITASQRNGTLYTGVTNNLSRRIHEHKEKTATSFTARYDVSQLVYFEEFERIGDAIAREKKLKRWRRAWKLNLIETLNPTWRDLYLDLVQGC</sequence>
<dbReference type="Pfam" id="PF01541">
    <property type="entry name" value="GIY-YIG"/>
    <property type="match status" value="1"/>
</dbReference>
<dbReference type="InterPro" id="IPR050190">
    <property type="entry name" value="UPF0213_domain"/>
</dbReference>
<evidence type="ECO:0000256" key="1">
    <source>
        <dbReference type="ARBA" id="ARBA00007435"/>
    </source>
</evidence>
<dbReference type="PROSITE" id="PS50164">
    <property type="entry name" value="GIY_YIG"/>
    <property type="match status" value="1"/>
</dbReference>
<dbReference type="AlphaFoldDB" id="A0A1I7CIS8"/>
<dbReference type="Proteomes" id="UP000183371">
    <property type="component" value="Unassembled WGS sequence"/>
</dbReference>
<dbReference type="EMBL" id="FPBD01000006">
    <property type="protein sequence ID" value="SFT99326.1"/>
    <property type="molecule type" value="Genomic_DNA"/>
</dbReference>
<evidence type="ECO:0000313" key="3">
    <source>
        <dbReference type="EMBL" id="SFT99326.1"/>
    </source>
</evidence>
<keyword evidence="3" id="KW-0255">Endonuclease</keyword>
<keyword evidence="3" id="KW-0378">Hydrolase</keyword>
<dbReference type="GO" id="GO:0004519">
    <property type="term" value="F:endonuclease activity"/>
    <property type="evidence" value="ECO:0007669"/>
    <property type="project" value="UniProtKB-KW"/>
</dbReference>
<organism evidence="3 4">
    <name type="scientific">Pseudovibrio denitrificans</name>
    <dbReference type="NCBI Taxonomy" id="258256"/>
    <lineage>
        <taxon>Bacteria</taxon>
        <taxon>Pseudomonadati</taxon>
        <taxon>Pseudomonadota</taxon>
        <taxon>Alphaproteobacteria</taxon>
        <taxon>Hyphomicrobiales</taxon>
        <taxon>Stappiaceae</taxon>
        <taxon>Pseudovibrio</taxon>
    </lineage>
</organism>
<keyword evidence="3" id="KW-0540">Nuclease</keyword>
<comment type="similarity">
    <text evidence="1">Belongs to the UPF0213 family.</text>
</comment>
<feature type="domain" description="GIY-YIG" evidence="2">
    <location>
        <begin position="1"/>
        <end position="78"/>
    </location>
</feature>
<dbReference type="SMART" id="SM00465">
    <property type="entry name" value="GIYc"/>
    <property type="match status" value="1"/>
</dbReference>
<dbReference type="InterPro" id="IPR000305">
    <property type="entry name" value="GIY-YIG_endonuc"/>
</dbReference>
<dbReference type="PANTHER" id="PTHR34477:SF5">
    <property type="entry name" value="BSL5627 PROTEIN"/>
    <property type="match status" value="1"/>
</dbReference>
<dbReference type="Gene3D" id="3.40.1440.10">
    <property type="entry name" value="GIY-YIG endonuclease"/>
    <property type="match status" value="1"/>
</dbReference>
<keyword evidence="4" id="KW-1185">Reference proteome</keyword>
<name>A0A1I7CIS8_9HYPH</name>
<dbReference type="PANTHER" id="PTHR34477">
    <property type="entry name" value="UPF0213 PROTEIN YHBQ"/>
    <property type="match status" value="1"/>
</dbReference>